<comment type="caution">
    <text evidence="1">The sequence shown here is derived from an EMBL/GenBank/DDBJ whole genome shotgun (WGS) entry which is preliminary data.</text>
</comment>
<protein>
    <submittedName>
        <fullName evidence="1">Uncharacterized protein</fullName>
    </submittedName>
</protein>
<name>A0A0F9ACY1_9ZZZZ</name>
<organism evidence="1">
    <name type="scientific">marine sediment metagenome</name>
    <dbReference type="NCBI Taxonomy" id="412755"/>
    <lineage>
        <taxon>unclassified sequences</taxon>
        <taxon>metagenomes</taxon>
        <taxon>ecological metagenomes</taxon>
    </lineage>
</organism>
<accession>A0A0F9ACY1</accession>
<reference evidence="1" key="1">
    <citation type="journal article" date="2015" name="Nature">
        <title>Complex archaea that bridge the gap between prokaryotes and eukaryotes.</title>
        <authorList>
            <person name="Spang A."/>
            <person name="Saw J.H."/>
            <person name="Jorgensen S.L."/>
            <person name="Zaremba-Niedzwiedzka K."/>
            <person name="Martijn J."/>
            <person name="Lind A.E."/>
            <person name="van Eijk R."/>
            <person name="Schleper C."/>
            <person name="Guy L."/>
            <person name="Ettema T.J."/>
        </authorList>
    </citation>
    <scope>NUCLEOTIDE SEQUENCE</scope>
</reference>
<dbReference type="AlphaFoldDB" id="A0A0F9ACY1"/>
<sequence>MAKVKTEGKEETDEKNISISVHEFGLHNDTINPIATLAFPDSEDRGFEFRTSNISFVFRLNQHDYYNFIETLFSEVYDEFEESDNDNLLNSSSIDNFRDFLIAKMNGDK</sequence>
<dbReference type="EMBL" id="LAZR01046611">
    <property type="protein sequence ID" value="KKK96130.1"/>
    <property type="molecule type" value="Genomic_DNA"/>
</dbReference>
<proteinExistence type="predicted"/>
<evidence type="ECO:0000313" key="1">
    <source>
        <dbReference type="EMBL" id="KKK96130.1"/>
    </source>
</evidence>
<gene>
    <name evidence="1" type="ORF">LCGC14_2665870</name>
</gene>